<dbReference type="PRINTS" id="PR00413">
    <property type="entry name" value="HADHALOGNASE"/>
</dbReference>
<dbReference type="EMBL" id="RKIK01000078">
    <property type="protein sequence ID" value="ROV58430.1"/>
    <property type="molecule type" value="Genomic_DNA"/>
</dbReference>
<keyword evidence="2" id="KW-0378">Hydrolase</keyword>
<dbReference type="Pfam" id="PF13419">
    <property type="entry name" value="HAD_2"/>
    <property type="match status" value="1"/>
</dbReference>
<dbReference type="InterPro" id="IPR006439">
    <property type="entry name" value="HAD-SF_hydro_IA"/>
</dbReference>
<evidence type="ECO:0000256" key="1">
    <source>
        <dbReference type="ARBA" id="ARBA00006171"/>
    </source>
</evidence>
<dbReference type="InterPro" id="IPR051806">
    <property type="entry name" value="HAD-like_SPP"/>
</dbReference>
<proteinExistence type="inferred from homology"/>
<dbReference type="SFLD" id="SFLDG01129">
    <property type="entry name" value="C1.5:_HAD__Beta-PGM__Phosphata"/>
    <property type="match status" value="1"/>
</dbReference>
<dbReference type="InterPro" id="IPR036412">
    <property type="entry name" value="HAD-like_sf"/>
</dbReference>
<comment type="similarity">
    <text evidence="1">Belongs to the HAD-like hydrolase superfamily. CbbY/CbbZ/Gph/YieH family.</text>
</comment>
<dbReference type="RefSeq" id="WP_123783196.1">
    <property type="nucleotide sequence ID" value="NZ_RKIK01000078.1"/>
</dbReference>
<sequence length="199" mass="22562">MLVNYDQYLGFIFDMDGTLLDTMPTHLQAWRRTAQEFNFPYSDEWIHSMGGMPSYKIIEEINRRYNLSIDPQRASRYKMAQFSQLAHDVAIIDCSFEVLRRFYSKKKMAIGTGSQRDSATNLLSESGLIDKIDALVTANDVNNHKPHPDTFLLAATKLSIEPNKCLVFEDTELGKQAAHAAGMDCILVVGNELVFYPAE</sequence>
<dbReference type="Gene3D" id="1.10.150.240">
    <property type="entry name" value="Putative phosphatase, domain 2"/>
    <property type="match status" value="1"/>
</dbReference>
<name>A0A3N3DVI2_9VIBR</name>
<dbReference type="PANTHER" id="PTHR43481">
    <property type="entry name" value="FRUCTOSE-1-PHOSPHATE PHOSPHATASE"/>
    <property type="match status" value="1"/>
</dbReference>
<dbReference type="AlphaFoldDB" id="A0A3N3DVI2"/>
<dbReference type="CDD" id="cd07505">
    <property type="entry name" value="HAD_BPGM-like"/>
    <property type="match status" value="1"/>
</dbReference>
<accession>A0A3N3DVI2</accession>
<dbReference type="SFLD" id="SFLDS00003">
    <property type="entry name" value="Haloacid_Dehalogenase"/>
    <property type="match status" value="1"/>
</dbReference>
<gene>
    <name evidence="2" type="ORF">EGH82_18465</name>
</gene>
<protein>
    <submittedName>
        <fullName evidence="2">Beta-phosphoglucomutase family hydrolase</fullName>
    </submittedName>
</protein>
<dbReference type="GO" id="GO:0050308">
    <property type="term" value="F:sugar-phosphatase activity"/>
    <property type="evidence" value="ECO:0007669"/>
    <property type="project" value="TreeGrafter"/>
</dbReference>
<dbReference type="Proteomes" id="UP000278792">
    <property type="component" value="Unassembled WGS sequence"/>
</dbReference>
<dbReference type="NCBIfam" id="TIGR02009">
    <property type="entry name" value="PGMB-YQAB-SF"/>
    <property type="match status" value="1"/>
</dbReference>
<dbReference type="Gene3D" id="3.40.50.1000">
    <property type="entry name" value="HAD superfamily/HAD-like"/>
    <property type="match status" value="1"/>
</dbReference>
<dbReference type="SUPFAM" id="SSF56784">
    <property type="entry name" value="HAD-like"/>
    <property type="match status" value="1"/>
</dbReference>
<reference evidence="2 3" key="1">
    <citation type="submission" date="2018-11" db="EMBL/GenBank/DDBJ databases">
        <title>Vibrio ponticus strain CAIM 1751 pathogenic for the snapper Lutjanus guttatus.</title>
        <authorList>
            <person name="Soto-Rodriguez S."/>
            <person name="Lozano-Olvera R."/>
            <person name="Gomez-Gil B."/>
        </authorList>
    </citation>
    <scope>NUCLEOTIDE SEQUENCE [LARGE SCALE GENOMIC DNA]</scope>
    <source>
        <strain evidence="2 3">CAIM 1751</strain>
    </source>
</reference>
<dbReference type="InterPro" id="IPR023214">
    <property type="entry name" value="HAD_sf"/>
</dbReference>
<dbReference type="InterPro" id="IPR010976">
    <property type="entry name" value="B-phosphoglucomutase_hydrolase"/>
</dbReference>
<evidence type="ECO:0000313" key="3">
    <source>
        <dbReference type="Proteomes" id="UP000278792"/>
    </source>
</evidence>
<dbReference type="InterPro" id="IPR023198">
    <property type="entry name" value="PGP-like_dom2"/>
</dbReference>
<dbReference type="PANTHER" id="PTHR43481:SF4">
    <property type="entry name" value="GLYCEROL-1-PHOSPHATE PHOSPHOHYDROLASE 1-RELATED"/>
    <property type="match status" value="1"/>
</dbReference>
<dbReference type="NCBIfam" id="TIGR01509">
    <property type="entry name" value="HAD-SF-IA-v3"/>
    <property type="match status" value="1"/>
</dbReference>
<organism evidence="2 3">
    <name type="scientific">Vibrio ponticus</name>
    <dbReference type="NCBI Taxonomy" id="265668"/>
    <lineage>
        <taxon>Bacteria</taxon>
        <taxon>Pseudomonadati</taxon>
        <taxon>Pseudomonadota</taxon>
        <taxon>Gammaproteobacteria</taxon>
        <taxon>Vibrionales</taxon>
        <taxon>Vibrionaceae</taxon>
        <taxon>Vibrio</taxon>
    </lineage>
</organism>
<dbReference type="InterPro" id="IPR041492">
    <property type="entry name" value="HAD_2"/>
</dbReference>
<comment type="caution">
    <text evidence="2">The sequence shown here is derived from an EMBL/GenBank/DDBJ whole genome shotgun (WGS) entry which is preliminary data.</text>
</comment>
<evidence type="ECO:0000313" key="2">
    <source>
        <dbReference type="EMBL" id="ROV58430.1"/>
    </source>
</evidence>
<dbReference type="SFLD" id="SFLDG01135">
    <property type="entry name" value="C1.5.6:_HAD__Beta-PGM__Phospha"/>
    <property type="match status" value="1"/>
</dbReference>